<feature type="chain" id="PRO_5045054553" evidence="1">
    <location>
        <begin position="31"/>
        <end position="288"/>
    </location>
</feature>
<gene>
    <name evidence="2" type="ORF">PMG25_11135</name>
</gene>
<name>A0ABT7B650_9CYAN</name>
<dbReference type="Proteomes" id="UP001235849">
    <property type="component" value="Unassembled WGS sequence"/>
</dbReference>
<evidence type="ECO:0000313" key="3">
    <source>
        <dbReference type="Proteomes" id="UP001235849"/>
    </source>
</evidence>
<organism evidence="2 3">
    <name type="scientific">Roseofilum capinflatum BLCC-M114</name>
    <dbReference type="NCBI Taxonomy" id="3022440"/>
    <lineage>
        <taxon>Bacteria</taxon>
        <taxon>Bacillati</taxon>
        <taxon>Cyanobacteriota</taxon>
        <taxon>Cyanophyceae</taxon>
        <taxon>Desertifilales</taxon>
        <taxon>Desertifilaceae</taxon>
        <taxon>Roseofilum</taxon>
        <taxon>Roseofilum capinflatum</taxon>
    </lineage>
</organism>
<reference evidence="2 3" key="1">
    <citation type="submission" date="2023-01" db="EMBL/GenBank/DDBJ databases">
        <title>Novel diversity within Roseofilum (Cyanobacteria; Desertifilaceae) from marine benthic mats with descriptions of four novel species.</title>
        <authorList>
            <person name="Wang Y."/>
            <person name="Berthold D.E."/>
            <person name="Hu J."/>
            <person name="Lefler F.W."/>
            <person name="Laughinghouse H.D. IV."/>
        </authorList>
    </citation>
    <scope>NUCLEOTIDE SEQUENCE [LARGE SCALE GENOMIC DNA]</scope>
    <source>
        <strain evidence="2 3">BLCC-M114</strain>
    </source>
</reference>
<accession>A0ABT7B650</accession>
<dbReference type="RefSeq" id="WP_283766968.1">
    <property type="nucleotide sequence ID" value="NZ_JAQOSO010000058.1"/>
</dbReference>
<feature type="signal peptide" evidence="1">
    <location>
        <begin position="1"/>
        <end position="30"/>
    </location>
</feature>
<proteinExistence type="predicted"/>
<comment type="caution">
    <text evidence="2">The sequence shown here is derived from an EMBL/GenBank/DDBJ whole genome shotgun (WGS) entry which is preliminary data.</text>
</comment>
<dbReference type="EMBL" id="JAQOSO010000058">
    <property type="protein sequence ID" value="MDJ1174646.1"/>
    <property type="molecule type" value="Genomic_DNA"/>
</dbReference>
<evidence type="ECO:0000256" key="1">
    <source>
        <dbReference type="SAM" id="SignalP"/>
    </source>
</evidence>
<protein>
    <submittedName>
        <fullName evidence="2">P pilus assembly protein, chaperone PapD</fullName>
    </submittedName>
</protein>
<sequence length="288" mass="31997">MKLNFLSRITSSLTSLVLANCLLLGAAARANISISPLVVETQVNRGQATGSITVSNLTSEEFRARVYSAPFTYNAEEGFQILDSSPQDLSPYLQFSPRELQIPGTEQRRIRFIARFPPSLPDGEYRAILFTENLKATIQEETDSTGDIVFRTTIVPRIGVAVYVRKGNISHELTLDSARYNPESKTLDLLAINTGKASVILQPEWTLKKEGREINRGRNESITVIAEGSRYIPIDYSTDREQTLEPGDYELSGQLGWGVNFSNKIDFSVNFTVPATAESRIFPLPSDL</sequence>
<evidence type="ECO:0000313" key="2">
    <source>
        <dbReference type="EMBL" id="MDJ1174646.1"/>
    </source>
</evidence>
<keyword evidence="3" id="KW-1185">Reference proteome</keyword>
<keyword evidence="1" id="KW-0732">Signal</keyword>